<dbReference type="PANTHER" id="PTHR11851">
    <property type="entry name" value="METALLOPROTEASE"/>
    <property type="match status" value="1"/>
</dbReference>
<dbReference type="InterPro" id="IPR050361">
    <property type="entry name" value="MPP/UQCRC_Complex"/>
</dbReference>
<proteinExistence type="inferred from homology"/>
<dbReference type="Gene3D" id="3.30.830.10">
    <property type="entry name" value="Metalloenzyme, LuxS/M16 peptidase-like"/>
    <property type="match status" value="2"/>
</dbReference>
<dbReference type="SUPFAM" id="SSF63411">
    <property type="entry name" value="LuxS/MPP-like metallohydrolase"/>
    <property type="match status" value="2"/>
</dbReference>
<sequence length="336" mass="37680">AHWEIPLDIESDRMTRARLDDAEVERERTVVLSEREGNENWPQFRVEEELYQLAFRHHPYRWDALGRREDIERIAPAELREYYRRYYGPKNATLVVAGDLDPDPLRAEIERRFSEIPAAGELPGPLPPEPEARGERRAILHGPGTTPYLEVGWRAPALDSPDTPALMALDALLGGEVPLFHPGWVGGHRSDHPNSRLYRALVDPGLAVRATSRWQPRVDPGLFTIQVQAAPGVAYPRLEAEIAREIDHLTDRRVSASELAEIRIRARRGYAVAYEGATRTAFRLGFFETLGGRPSNTGCSRPSTEWTHPSSSGSPDGSLLPRAAASWSTNPGEHDR</sequence>
<comment type="similarity">
    <text evidence="1">Belongs to the peptidase M16 family.</text>
</comment>
<feature type="compositionally biased region" description="Polar residues" evidence="2">
    <location>
        <begin position="294"/>
        <end position="308"/>
    </location>
</feature>
<dbReference type="PANTHER" id="PTHR11851:SF49">
    <property type="entry name" value="MITOCHONDRIAL-PROCESSING PEPTIDASE SUBUNIT ALPHA"/>
    <property type="match status" value="1"/>
</dbReference>
<dbReference type="InterPro" id="IPR011249">
    <property type="entry name" value="Metalloenz_LuxS/M16"/>
</dbReference>
<dbReference type="GO" id="GO:0046872">
    <property type="term" value="F:metal ion binding"/>
    <property type="evidence" value="ECO:0007669"/>
    <property type="project" value="InterPro"/>
</dbReference>
<feature type="region of interest" description="Disordered" evidence="2">
    <location>
        <begin position="293"/>
        <end position="336"/>
    </location>
</feature>
<dbReference type="Pfam" id="PF05193">
    <property type="entry name" value="Peptidase_M16_C"/>
    <property type="match status" value="1"/>
</dbReference>
<comment type="caution">
    <text evidence="4">The sequence shown here is derived from an EMBL/GenBank/DDBJ whole genome shotgun (WGS) entry which is preliminary data.</text>
</comment>
<evidence type="ECO:0000256" key="2">
    <source>
        <dbReference type="SAM" id="MobiDB-lite"/>
    </source>
</evidence>
<dbReference type="InterPro" id="IPR007863">
    <property type="entry name" value="Peptidase_M16_C"/>
</dbReference>
<name>T0ZF69_9ZZZZ</name>
<feature type="non-terminal residue" evidence="4">
    <location>
        <position position="1"/>
    </location>
</feature>
<feature type="domain" description="Peptidase M16 C-terminal" evidence="3">
    <location>
        <begin position="75"/>
        <end position="263"/>
    </location>
</feature>
<feature type="compositionally biased region" description="Polar residues" evidence="2">
    <location>
        <begin position="326"/>
        <end position="336"/>
    </location>
</feature>
<dbReference type="AlphaFoldDB" id="T0ZF69"/>
<feature type="compositionally biased region" description="Low complexity" evidence="2">
    <location>
        <begin position="309"/>
        <end position="321"/>
    </location>
</feature>
<evidence type="ECO:0000313" key="4">
    <source>
        <dbReference type="EMBL" id="EQD28325.1"/>
    </source>
</evidence>
<evidence type="ECO:0000259" key="3">
    <source>
        <dbReference type="Pfam" id="PF05193"/>
    </source>
</evidence>
<evidence type="ECO:0000256" key="1">
    <source>
        <dbReference type="ARBA" id="ARBA00007261"/>
    </source>
</evidence>
<reference evidence="4" key="1">
    <citation type="submission" date="2013-08" db="EMBL/GenBank/DDBJ databases">
        <authorList>
            <person name="Mendez C."/>
            <person name="Richter M."/>
            <person name="Ferrer M."/>
            <person name="Sanchez J."/>
        </authorList>
    </citation>
    <scope>NUCLEOTIDE SEQUENCE</scope>
</reference>
<organism evidence="4">
    <name type="scientific">mine drainage metagenome</name>
    <dbReference type="NCBI Taxonomy" id="410659"/>
    <lineage>
        <taxon>unclassified sequences</taxon>
        <taxon>metagenomes</taxon>
        <taxon>ecological metagenomes</taxon>
    </lineage>
</organism>
<dbReference type="EMBL" id="AUZX01015682">
    <property type="protein sequence ID" value="EQD28325.1"/>
    <property type="molecule type" value="Genomic_DNA"/>
</dbReference>
<reference evidence="4" key="2">
    <citation type="journal article" date="2014" name="ISME J.">
        <title>Microbial stratification in low pH oxic and suboxic macroscopic growths along an acid mine drainage.</title>
        <authorList>
            <person name="Mendez-Garcia C."/>
            <person name="Mesa V."/>
            <person name="Sprenger R.R."/>
            <person name="Richter M."/>
            <person name="Diez M.S."/>
            <person name="Solano J."/>
            <person name="Bargiela R."/>
            <person name="Golyshina O.V."/>
            <person name="Manteca A."/>
            <person name="Ramos J.L."/>
            <person name="Gallego J.R."/>
            <person name="Llorente I."/>
            <person name="Martins Dos Santos V.A."/>
            <person name="Jensen O.N."/>
            <person name="Pelaez A.I."/>
            <person name="Sanchez J."/>
            <person name="Ferrer M."/>
        </authorList>
    </citation>
    <scope>NUCLEOTIDE SEQUENCE</scope>
</reference>
<protein>
    <submittedName>
        <fullName evidence="4">Peptidase M16 domain-containing protein</fullName>
    </submittedName>
</protein>
<gene>
    <name evidence="4" type="ORF">B1A_21216</name>
</gene>
<accession>T0ZF69</accession>